<keyword evidence="2" id="KW-1185">Reference proteome</keyword>
<name>A0A399JCD7_9MICC</name>
<dbReference type="RefSeq" id="WP_119425059.1">
    <property type="nucleotide sequence ID" value="NZ_QQXK01000019.1"/>
</dbReference>
<accession>A0A399JCD7</accession>
<comment type="caution">
    <text evidence="1">The sequence shown here is derived from an EMBL/GenBank/DDBJ whole genome shotgun (WGS) entry which is preliminary data.</text>
</comment>
<evidence type="ECO:0000313" key="2">
    <source>
        <dbReference type="Proteomes" id="UP000265419"/>
    </source>
</evidence>
<dbReference type="EMBL" id="QQXK01000019">
    <property type="protein sequence ID" value="RII41909.1"/>
    <property type="molecule type" value="Genomic_DNA"/>
</dbReference>
<sequence length="128" mass="14006">MTEQPLTPTERRNEKNRTWAFLEAVQAPTPAAAAPLEGTILDRPTATELRKLTGYNGDTRLYRMTPPYHGNKHVIVSAAVAYGNPETYLFPADASGEVTDWTELPGSLKGHLDHTAALEAAGYQVVTR</sequence>
<proteinExistence type="predicted"/>
<reference evidence="1 2" key="1">
    <citation type="submission" date="2018-07" db="EMBL/GenBank/DDBJ databases">
        <title>Arthrobacter sp. nov., isolated from raw cow's milk with high bacterial count.</title>
        <authorList>
            <person name="Hahne J."/>
            <person name="Isele D."/>
            <person name="Lipski A."/>
        </authorList>
    </citation>
    <scope>NUCLEOTIDE SEQUENCE [LARGE SCALE GENOMIC DNA]</scope>
    <source>
        <strain evidence="1 2">JZ R-35</strain>
    </source>
</reference>
<gene>
    <name evidence="1" type="ORF">DWB68_10305</name>
</gene>
<evidence type="ECO:0000313" key="1">
    <source>
        <dbReference type="EMBL" id="RII41909.1"/>
    </source>
</evidence>
<dbReference type="Proteomes" id="UP000265419">
    <property type="component" value="Unassembled WGS sequence"/>
</dbReference>
<organism evidence="1 2">
    <name type="scientific">Galactobacter valiniphilus</name>
    <dbReference type="NCBI Taxonomy" id="2676122"/>
    <lineage>
        <taxon>Bacteria</taxon>
        <taxon>Bacillati</taxon>
        <taxon>Actinomycetota</taxon>
        <taxon>Actinomycetes</taxon>
        <taxon>Micrococcales</taxon>
        <taxon>Micrococcaceae</taxon>
        <taxon>Galactobacter</taxon>
    </lineage>
</organism>
<dbReference type="AlphaFoldDB" id="A0A399JCD7"/>
<protein>
    <submittedName>
        <fullName evidence="1">Uncharacterized protein</fullName>
    </submittedName>
</protein>